<gene>
    <name evidence="1" type="ORF">E2C01_014915</name>
</gene>
<proteinExistence type="predicted"/>
<sequence>MAGGLCEVGDYTMNNAASQQLAALSRSMHSWVTFDFTVGAASAPVWAAQFVDSGDGFWNR</sequence>
<evidence type="ECO:0000313" key="2">
    <source>
        <dbReference type="Proteomes" id="UP000324222"/>
    </source>
</evidence>
<comment type="caution">
    <text evidence="1">The sequence shown here is derived from an EMBL/GenBank/DDBJ whole genome shotgun (WGS) entry which is preliminary data.</text>
</comment>
<accession>A0A5B7DJZ2</accession>
<dbReference type="AlphaFoldDB" id="A0A5B7DJZ2"/>
<organism evidence="1 2">
    <name type="scientific">Portunus trituberculatus</name>
    <name type="common">Swimming crab</name>
    <name type="synonym">Neptunus trituberculatus</name>
    <dbReference type="NCBI Taxonomy" id="210409"/>
    <lineage>
        <taxon>Eukaryota</taxon>
        <taxon>Metazoa</taxon>
        <taxon>Ecdysozoa</taxon>
        <taxon>Arthropoda</taxon>
        <taxon>Crustacea</taxon>
        <taxon>Multicrustacea</taxon>
        <taxon>Malacostraca</taxon>
        <taxon>Eumalacostraca</taxon>
        <taxon>Eucarida</taxon>
        <taxon>Decapoda</taxon>
        <taxon>Pleocyemata</taxon>
        <taxon>Brachyura</taxon>
        <taxon>Eubrachyura</taxon>
        <taxon>Portunoidea</taxon>
        <taxon>Portunidae</taxon>
        <taxon>Portuninae</taxon>
        <taxon>Portunus</taxon>
    </lineage>
</organism>
<name>A0A5B7DJZ2_PORTR</name>
<dbReference type="Proteomes" id="UP000324222">
    <property type="component" value="Unassembled WGS sequence"/>
</dbReference>
<evidence type="ECO:0000313" key="1">
    <source>
        <dbReference type="EMBL" id="MPC21912.1"/>
    </source>
</evidence>
<reference evidence="1 2" key="1">
    <citation type="submission" date="2019-05" db="EMBL/GenBank/DDBJ databases">
        <title>Another draft genome of Portunus trituberculatus and its Hox gene families provides insights of decapod evolution.</title>
        <authorList>
            <person name="Jeong J.-H."/>
            <person name="Song I."/>
            <person name="Kim S."/>
            <person name="Choi T."/>
            <person name="Kim D."/>
            <person name="Ryu S."/>
            <person name="Kim W."/>
        </authorList>
    </citation>
    <scope>NUCLEOTIDE SEQUENCE [LARGE SCALE GENOMIC DNA]</scope>
    <source>
        <tissue evidence="1">Muscle</tissue>
    </source>
</reference>
<keyword evidence="2" id="KW-1185">Reference proteome</keyword>
<dbReference type="EMBL" id="VSRR010001031">
    <property type="protein sequence ID" value="MPC21912.1"/>
    <property type="molecule type" value="Genomic_DNA"/>
</dbReference>
<protein>
    <submittedName>
        <fullName evidence="1">Uncharacterized protein</fullName>
    </submittedName>
</protein>